<protein>
    <submittedName>
        <fullName evidence="2">STAS domain-containing protein</fullName>
    </submittedName>
</protein>
<sequence>MSHLAIHTRSTAAGPVMELTGGLDYDSCTQLRGLLPDLNLQAGQQLVIDLTGITFCDSSGITALIAARNHADAARAGIALAAVPHSISRIFSLVGLDQVFATHPTAQAAEAAWTPQSGSAPPAGAG</sequence>
<dbReference type="EMBL" id="CP163432">
    <property type="protein sequence ID" value="XDQ15056.1"/>
    <property type="molecule type" value="Genomic_DNA"/>
</dbReference>
<accession>A0AB39NAY7</accession>
<dbReference type="Pfam" id="PF13466">
    <property type="entry name" value="STAS_2"/>
    <property type="match status" value="1"/>
</dbReference>
<feature type="domain" description="STAS" evidence="1">
    <location>
        <begin position="16"/>
        <end position="116"/>
    </location>
</feature>
<reference evidence="2" key="1">
    <citation type="submission" date="2024-07" db="EMBL/GenBank/DDBJ databases">
        <authorList>
            <person name="Yu S.T."/>
        </authorList>
    </citation>
    <scope>NUCLEOTIDE SEQUENCE</scope>
    <source>
        <strain evidence="2">R11</strain>
    </source>
</reference>
<dbReference type="PROSITE" id="PS50801">
    <property type="entry name" value="STAS"/>
    <property type="match status" value="1"/>
</dbReference>
<name>A0AB39NAY7_9ACTN</name>
<dbReference type="InterPro" id="IPR058548">
    <property type="entry name" value="MlaB-like_STAS"/>
</dbReference>
<organism evidence="2">
    <name type="scientific">Streptomyces sp. R11</name>
    <dbReference type="NCBI Taxonomy" id="3238625"/>
    <lineage>
        <taxon>Bacteria</taxon>
        <taxon>Bacillati</taxon>
        <taxon>Actinomycetota</taxon>
        <taxon>Actinomycetes</taxon>
        <taxon>Kitasatosporales</taxon>
        <taxon>Streptomycetaceae</taxon>
        <taxon>Streptomyces</taxon>
    </lineage>
</organism>
<dbReference type="RefSeq" id="WP_369275001.1">
    <property type="nucleotide sequence ID" value="NZ_CP163432.1"/>
</dbReference>
<dbReference type="GO" id="GO:0043856">
    <property type="term" value="F:anti-sigma factor antagonist activity"/>
    <property type="evidence" value="ECO:0007669"/>
    <property type="project" value="TreeGrafter"/>
</dbReference>
<dbReference type="PANTHER" id="PTHR33495:SF2">
    <property type="entry name" value="ANTI-SIGMA FACTOR ANTAGONIST TM_1081-RELATED"/>
    <property type="match status" value="1"/>
</dbReference>
<dbReference type="Gene3D" id="3.30.750.24">
    <property type="entry name" value="STAS domain"/>
    <property type="match status" value="1"/>
</dbReference>
<evidence type="ECO:0000259" key="1">
    <source>
        <dbReference type="PROSITE" id="PS50801"/>
    </source>
</evidence>
<proteinExistence type="predicted"/>
<dbReference type="CDD" id="cd07043">
    <property type="entry name" value="STAS_anti-anti-sigma_factors"/>
    <property type="match status" value="1"/>
</dbReference>
<dbReference type="InterPro" id="IPR002645">
    <property type="entry name" value="STAS_dom"/>
</dbReference>
<dbReference type="InterPro" id="IPR036513">
    <property type="entry name" value="STAS_dom_sf"/>
</dbReference>
<dbReference type="AlphaFoldDB" id="A0AB39NAY7"/>
<dbReference type="SUPFAM" id="SSF52091">
    <property type="entry name" value="SpoIIaa-like"/>
    <property type="match status" value="1"/>
</dbReference>
<dbReference type="PANTHER" id="PTHR33495">
    <property type="entry name" value="ANTI-SIGMA FACTOR ANTAGONIST TM_1081-RELATED-RELATED"/>
    <property type="match status" value="1"/>
</dbReference>
<gene>
    <name evidence="2" type="ORF">AB5J55_38135</name>
</gene>
<evidence type="ECO:0000313" key="2">
    <source>
        <dbReference type="EMBL" id="XDQ15056.1"/>
    </source>
</evidence>